<name>A0A0E9PT58_ANGAN</name>
<sequence length="41" mass="4654">MTVHPHPHATRHSRALGQKRFVVLTSSSIASKIKVKQKMMK</sequence>
<reference evidence="1" key="1">
    <citation type="submission" date="2014-11" db="EMBL/GenBank/DDBJ databases">
        <authorList>
            <person name="Amaro Gonzalez C."/>
        </authorList>
    </citation>
    <scope>NUCLEOTIDE SEQUENCE</scope>
</reference>
<accession>A0A0E9PT58</accession>
<reference evidence="1" key="2">
    <citation type="journal article" date="2015" name="Fish Shellfish Immunol.">
        <title>Early steps in the European eel (Anguilla anguilla)-Vibrio vulnificus interaction in the gills: Role of the RtxA13 toxin.</title>
        <authorList>
            <person name="Callol A."/>
            <person name="Pajuelo D."/>
            <person name="Ebbesson L."/>
            <person name="Teles M."/>
            <person name="MacKenzie S."/>
            <person name="Amaro C."/>
        </authorList>
    </citation>
    <scope>NUCLEOTIDE SEQUENCE</scope>
</reference>
<organism evidence="1">
    <name type="scientific">Anguilla anguilla</name>
    <name type="common">European freshwater eel</name>
    <name type="synonym">Muraena anguilla</name>
    <dbReference type="NCBI Taxonomy" id="7936"/>
    <lineage>
        <taxon>Eukaryota</taxon>
        <taxon>Metazoa</taxon>
        <taxon>Chordata</taxon>
        <taxon>Craniata</taxon>
        <taxon>Vertebrata</taxon>
        <taxon>Euteleostomi</taxon>
        <taxon>Actinopterygii</taxon>
        <taxon>Neopterygii</taxon>
        <taxon>Teleostei</taxon>
        <taxon>Anguilliformes</taxon>
        <taxon>Anguillidae</taxon>
        <taxon>Anguilla</taxon>
    </lineage>
</organism>
<proteinExistence type="predicted"/>
<protein>
    <submittedName>
        <fullName evidence="1">Uncharacterized protein</fullName>
    </submittedName>
</protein>
<dbReference type="AlphaFoldDB" id="A0A0E9PT58"/>
<dbReference type="EMBL" id="GBXM01101115">
    <property type="protein sequence ID" value="JAH07462.1"/>
    <property type="molecule type" value="Transcribed_RNA"/>
</dbReference>
<evidence type="ECO:0000313" key="1">
    <source>
        <dbReference type="EMBL" id="JAH07462.1"/>
    </source>
</evidence>